<evidence type="ECO:0000259" key="2">
    <source>
        <dbReference type="Pfam" id="PF07510"/>
    </source>
</evidence>
<dbReference type="AlphaFoldDB" id="A0A6J7N6G5"/>
<gene>
    <name evidence="3" type="ORF">UFOPK4000_00518</name>
</gene>
<dbReference type="PANTHER" id="PTHR24094">
    <property type="entry name" value="SECRETED PROTEIN"/>
    <property type="match status" value="1"/>
</dbReference>
<evidence type="ECO:0000313" key="3">
    <source>
        <dbReference type="EMBL" id="CAB4987785.1"/>
    </source>
</evidence>
<feature type="domain" description="GmrSD restriction endonucleases C-terminal" evidence="2">
    <location>
        <begin position="101"/>
        <end position="198"/>
    </location>
</feature>
<proteinExistence type="predicted"/>
<dbReference type="InterPro" id="IPR011089">
    <property type="entry name" value="GmrSD_C"/>
</dbReference>
<evidence type="ECO:0000256" key="1">
    <source>
        <dbReference type="SAM" id="MobiDB-lite"/>
    </source>
</evidence>
<dbReference type="Pfam" id="PF07510">
    <property type="entry name" value="GmrSD_C"/>
    <property type="match status" value="1"/>
</dbReference>
<feature type="region of interest" description="Disordered" evidence="1">
    <location>
        <begin position="241"/>
        <end position="280"/>
    </location>
</feature>
<dbReference type="EMBL" id="CAFBOT010000067">
    <property type="protein sequence ID" value="CAB4987785.1"/>
    <property type="molecule type" value="Genomic_DNA"/>
</dbReference>
<reference evidence="3" key="1">
    <citation type="submission" date="2020-05" db="EMBL/GenBank/DDBJ databases">
        <authorList>
            <person name="Chiriac C."/>
            <person name="Salcher M."/>
            <person name="Ghai R."/>
            <person name="Kavagutti S V."/>
        </authorList>
    </citation>
    <scope>NUCLEOTIDE SEQUENCE</scope>
</reference>
<accession>A0A6J7N6G5</accession>
<organism evidence="3">
    <name type="scientific">freshwater metagenome</name>
    <dbReference type="NCBI Taxonomy" id="449393"/>
    <lineage>
        <taxon>unclassified sequences</taxon>
        <taxon>metagenomes</taxon>
        <taxon>ecological metagenomes</taxon>
    </lineage>
</organism>
<protein>
    <submittedName>
        <fullName evidence="3">Unannotated protein</fullName>
    </submittedName>
</protein>
<dbReference type="PANTHER" id="PTHR24094:SF15">
    <property type="entry name" value="AMP-DEPENDENT SYNTHETASE_LIGASE DOMAIN-CONTAINING PROTEIN-RELATED"/>
    <property type="match status" value="1"/>
</dbReference>
<name>A0A6J7N6G5_9ZZZZ</name>
<sequence length="329" mass="35013">MKWRIVAHGAALVVTIAVASTAVAPNLGAKGVRPTAAGGSALAVLQTIRVENERPNGYQRSLFEHWRDIDGDGCDSRDQVLKRDSITRAQVDPISCDVVAGDWVSPYDGARFSDPSDIDIDHVVALKEAWDSGAWAWSSATRKAYANDTSDRRTLAAVTDRVNQQKSDKDPSNWLPPLKSYICTYIGNWVAVKARWELSMDRSEWGRIKNLLTSSCSGLTIAASSDAPLMGVMVTVPPTTPITTPTTSPTTRTPAVTSPTTTTKAPSSDTTPATSPATTPSGVATVYPGAWCKPEGATGVAASGKSYVCAKTNASGTPYLDGRARWRQG</sequence>